<dbReference type="GO" id="GO:0006412">
    <property type="term" value="P:translation"/>
    <property type="evidence" value="ECO:0007669"/>
    <property type="project" value="InterPro"/>
</dbReference>
<comment type="caution">
    <text evidence="5">The sequence shown here is derived from an EMBL/GenBank/DDBJ whole genome shotgun (WGS) entry which is preliminary data.</text>
</comment>
<dbReference type="CDD" id="cd00337">
    <property type="entry name" value="Ribosomal_uL14"/>
    <property type="match status" value="1"/>
</dbReference>
<organism evidence="5 6">
    <name type="scientific">Coccomyxa viridis</name>
    <dbReference type="NCBI Taxonomy" id="1274662"/>
    <lineage>
        <taxon>Eukaryota</taxon>
        <taxon>Viridiplantae</taxon>
        <taxon>Chlorophyta</taxon>
        <taxon>core chlorophytes</taxon>
        <taxon>Trebouxiophyceae</taxon>
        <taxon>Trebouxiophyceae incertae sedis</taxon>
        <taxon>Coccomyxaceae</taxon>
        <taxon>Coccomyxa</taxon>
    </lineage>
</organism>
<evidence type="ECO:0000313" key="5">
    <source>
        <dbReference type="EMBL" id="CAK0785965.1"/>
    </source>
</evidence>
<evidence type="ECO:0000256" key="4">
    <source>
        <dbReference type="RuleBase" id="RU003949"/>
    </source>
</evidence>
<dbReference type="NCBIfam" id="TIGR01067">
    <property type="entry name" value="rplN_bact"/>
    <property type="match status" value="1"/>
</dbReference>
<accession>A0AAV1IHN6</accession>
<dbReference type="GO" id="GO:0003735">
    <property type="term" value="F:structural constituent of ribosome"/>
    <property type="evidence" value="ECO:0007669"/>
    <property type="project" value="InterPro"/>
</dbReference>
<keyword evidence="3 4" id="KW-0687">Ribonucleoprotein</keyword>
<dbReference type="InterPro" id="IPR036853">
    <property type="entry name" value="Ribosomal_uL14_sf"/>
</dbReference>
<keyword evidence="2 4" id="KW-0689">Ribosomal protein</keyword>
<dbReference type="PROSITE" id="PS00049">
    <property type="entry name" value="RIBOSOMAL_L14"/>
    <property type="match status" value="1"/>
</dbReference>
<dbReference type="PANTHER" id="PTHR11761">
    <property type="entry name" value="50S/60S RIBOSOMAL PROTEIN L14/L23"/>
    <property type="match status" value="1"/>
</dbReference>
<name>A0AAV1IHN6_9CHLO</name>
<dbReference type="InterPro" id="IPR005745">
    <property type="entry name" value="Ribosomal_uL14_bac-type"/>
</dbReference>
<dbReference type="AlphaFoldDB" id="A0AAV1IHN6"/>
<protein>
    <recommendedName>
        <fullName evidence="7">Ribosomal protein L14</fullName>
    </recommendedName>
</protein>
<dbReference type="GO" id="GO:0005762">
    <property type="term" value="C:mitochondrial large ribosomal subunit"/>
    <property type="evidence" value="ECO:0007669"/>
    <property type="project" value="TreeGrafter"/>
</dbReference>
<comment type="similarity">
    <text evidence="1 4">Belongs to the universal ribosomal protein uL14 family.</text>
</comment>
<dbReference type="SUPFAM" id="SSF50193">
    <property type="entry name" value="Ribosomal protein L14"/>
    <property type="match status" value="1"/>
</dbReference>
<evidence type="ECO:0000256" key="3">
    <source>
        <dbReference type="ARBA" id="ARBA00023274"/>
    </source>
</evidence>
<evidence type="ECO:0000256" key="2">
    <source>
        <dbReference type="ARBA" id="ARBA00022980"/>
    </source>
</evidence>
<dbReference type="HAMAP" id="MF_01367">
    <property type="entry name" value="Ribosomal_uL14"/>
    <property type="match status" value="1"/>
</dbReference>
<dbReference type="InterPro" id="IPR000218">
    <property type="entry name" value="Ribosomal_uL14"/>
</dbReference>
<dbReference type="Proteomes" id="UP001314263">
    <property type="component" value="Unassembled WGS sequence"/>
</dbReference>
<sequence>MIGSGSRLEVSDNSGAKIAQCITQSGRSWGIGDTITVAIKKAAAKGKVVAGSVQKAVIVETRKELQRRDGSVVRFHKNACVLVNQKGQPIGTRVLGFATHELRSRGMLKILSLAARVL</sequence>
<gene>
    <name evidence="5" type="ORF">CVIRNUC_009178</name>
</gene>
<dbReference type="EMBL" id="CAUYUE010000013">
    <property type="protein sequence ID" value="CAK0785965.1"/>
    <property type="molecule type" value="Genomic_DNA"/>
</dbReference>
<proteinExistence type="inferred from homology"/>
<dbReference type="InterPro" id="IPR019972">
    <property type="entry name" value="Ribosomal_uL14_CS"/>
</dbReference>
<dbReference type="PANTHER" id="PTHR11761:SF3">
    <property type="entry name" value="LARGE RIBOSOMAL SUBUNIT PROTEIN UL14M"/>
    <property type="match status" value="1"/>
</dbReference>
<evidence type="ECO:0008006" key="7">
    <source>
        <dbReference type="Google" id="ProtNLM"/>
    </source>
</evidence>
<dbReference type="Pfam" id="PF00238">
    <property type="entry name" value="Ribosomal_L14"/>
    <property type="match status" value="1"/>
</dbReference>
<dbReference type="GO" id="GO:0070180">
    <property type="term" value="F:large ribosomal subunit rRNA binding"/>
    <property type="evidence" value="ECO:0007669"/>
    <property type="project" value="TreeGrafter"/>
</dbReference>
<keyword evidence="6" id="KW-1185">Reference proteome</keyword>
<dbReference type="SMART" id="SM01374">
    <property type="entry name" value="Ribosomal_L14"/>
    <property type="match status" value="1"/>
</dbReference>
<evidence type="ECO:0000313" key="6">
    <source>
        <dbReference type="Proteomes" id="UP001314263"/>
    </source>
</evidence>
<evidence type="ECO:0000256" key="1">
    <source>
        <dbReference type="ARBA" id="ARBA00010745"/>
    </source>
</evidence>
<dbReference type="Gene3D" id="2.40.150.20">
    <property type="entry name" value="Ribosomal protein L14"/>
    <property type="match status" value="1"/>
</dbReference>
<reference evidence="5 6" key="1">
    <citation type="submission" date="2023-10" db="EMBL/GenBank/DDBJ databases">
        <authorList>
            <person name="Maclean D."/>
            <person name="Macfadyen A."/>
        </authorList>
    </citation>
    <scope>NUCLEOTIDE SEQUENCE [LARGE SCALE GENOMIC DNA]</scope>
</reference>